<sequence length="153" mass="17215">MRAVLFLGLILSLAGLNAQPVSEEKAIRNAVEEFFEAFHAQDSAGLKNIAGPECTLKSISMVREGQVIVKTQSFNDFIQAVTALPETADFREKLLSFEIKHDGLMAHVWAPYEFYYDRKLHHTGINSFVLFRNGKGKWKIIGITDTRKKEISG</sequence>
<evidence type="ECO:0000313" key="3">
    <source>
        <dbReference type="Proteomes" id="UP000267469"/>
    </source>
</evidence>
<organism evidence="2 3">
    <name type="scientific">Sinomicrobium pectinilyticum</name>
    <dbReference type="NCBI Taxonomy" id="1084421"/>
    <lineage>
        <taxon>Bacteria</taxon>
        <taxon>Pseudomonadati</taxon>
        <taxon>Bacteroidota</taxon>
        <taxon>Flavobacteriia</taxon>
        <taxon>Flavobacteriales</taxon>
        <taxon>Flavobacteriaceae</taxon>
        <taxon>Sinomicrobium</taxon>
    </lineage>
</organism>
<keyword evidence="3" id="KW-1185">Reference proteome</keyword>
<name>A0A3N0E2C7_SINP1</name>
<feature type="chain" id="PRO_5018083872" evidence="1">
    <location>
        <begin position="19"/>
        <end position="153"/>
    </location>
</feature>
<dbReference type="RefSeq" id="WP_123217389.1">
    <property type="nucleotide sequence ID" value="NZ_RJTM01000119.1"/>
</dbReference>
<reference evidence="2 3" key="1">
    <citation type="submission" date="2018-10" db="EMBL/GenBank/DDBJ databases">
        <title>Sinomicrobium pectinilyticum sp. nov., a pectinase-producing bacterium isolated from alkaline and saline soil, and emended description of the genus Sinomicrobium.</title>
        <authorList>
            <person name="Cheng B."/>
            <person name="Li C."/>
            <person name="Lai Q."/>
            <person name="Du M."/>
            <person name="Shao Z."/>
            <person name="Xu P."/>
            <person name="Yang C."/>
        </authorList>
    </citation>
    <scope>NUCLEOTIDE SEQUENCE [LARGE SCALE GENOMIC DNA]</scope>
    <source>
        <strain evidence="2 3">5DNS001</strain>
    </source>
</reference>
<dbReference type="InterPro" id="IPR032710">
    <property type="entry name" value="NTF2-like_dom_sf"/>
</dbReference>
<dbReference type="Gene3D" id="3.10.450.50">
    <property type="match status" value="1"/>
</dbReference>
<dbReference type="AlphaFoldDB" id="A0A3N0E2C7"/>
<dbReference type="EMBL" id="RJTM01000119">
    <property type="protein sequence ID" value="RNL81975.1"/>
    <property type="molecule type" value="Genomic_DNA"/>
</dbReference>
<feature type="signal peptide" evidence="1">
    <location>
        <begin position="1"/>
        <end position="18"/>
    </location>
</feature>
<dbReference type="Proteomes" id="UP000267469">
    <property type="component" value="Unassembled WGS sequence"/>
</dbReference>
<evidence type="ECO:0000313" key="2">
    <source>
        <dbReference type="EMBL" id="RNL81975.1"/>
    </source>
</evidence>
<proteinExistence type="predicted"/>
<evidence type="ECO:0000256" key="1">
    <source>
        <dbReference type="SAM" id="SignalP"/>
    </source>
</evidence>
<accession>A0A3N0E2C7</accession>
<protein>
    <submittedName>
        <fullName evidence="2">Nuclear transport factor 2 family protein</fullName>
    </submittedName>
</protein>
<dbReference type="SUPFAM" id="SSF54427">
    <property type="entry name" value="NTF2-like"/>
    <property type="match status" value="1"/>
</dbReference>
<gene>
    <name evidence="2" type="ORF">ED312_17845</name>
</gene>
<keyword evidence="1" id="KW-0732">Signal</keyword>
<dbReference type="OrthoDB" id="117186at2"/>
<comment type="caution">
    <text evidence="2">The sequence shown here is derived from an EMBL/GenBank/DDBJ whole genome shotgun (WGS) entry which is preliminary data.</text>
</comment>